<organism evidence="1 2">
    <name type="scientific">Thalictrum thalictroides</name>
    <name type="common">Rue-anemone</name>
    <name type="synonym">Anemone thalictroides</name>
    <dbReference type="NCBI Taxonomy" id="46969"/>
    <lineage>
        <taxon>Eukaryota</taxon>
        <taxon>Viridiplantae</taxon>
        <taxon>Streptophyta</taxon>
        <taxon>Embryophyta</taxon>
        <taxon>Tracheophyta</taxon>
        <taxon>Spermatophyta</taxon>
        <taxon>Magnoliopsida</taxon>
        <taxon>Ranunculales</taxon>
        <taxon>Ranunculaceae</taxon>
        <taxon>Thalictroideae</taxon>
        <taxon>Thalictrum</taxon>
    </lineage>
</organism>
<dbReference type="AlphaFoldDB" id="A0A7J6VIU0"/>
<keyword evidence="2" id="KW-1185">Reference proteome</keyword>
<sequence length="93" mass="10793">MYMRGAVDSYNWSVVTHGVGRWMQHDLDMGVVPKREDLDLSMEIIVCGYILKPCICGKWQPRSDLLGIGFPHDDTLSKYFDTFYPPDHVNNHY</sequence>
<evidence type="ECO:0000313" key="2">
    <source>
        <dbReference type="Proteomes" id="UP000554482"/>
    </source>
</evidence>
<reference evidence="1 2" key="1">
    <citation type="submission" date="2020-06" db="EMBL/GenBank/DDBJ databases">
        <title>Transcriptomic and genomic resources for Thalictrum thalictroides and T. hernandezii: Facilitating candidate gene discovery in an emerging model plant lineage.</title>
        <authorList>
            <person name="Arias T."/>
            <person name="Riano-Pachon D.M."/>
            <person name="Di Stilio V.S."/>
        </authorList>
    </citation>
    <scope>NUCLEOTIDE SEQUENCE [LARGE SCALE GENOMIC DNA]</scope>
    <source>
        <strain evidence="2">cv. WT478/WT964</strain>
        <tissue evidence="1">Leaves</tissue>
    </source>
</reference>
<evidence type="ECO:0000313" key="1">
    <source>
        <dbReference type="EMBL" id="KAF5184631.1"/>
    </source>
</evidence>
<dbReference type="Proteomes" id="UP000554482">
    <property type="component" value="Unassembled WGS sequence"/>
</dbReference>
<name>A0A7J6VIU0_THATH</name>
<comment type="caution">
    <text evidence="1">The sequence shown here is derived from an EMBL/GenBank/DDBJ whole genome shotgun (WGS) entry which is preliminary data.</text>
</comment>
<dbReference type="EMBL" id="JABWDY010031832">
    <property type="protein sequence ID" value="KAF5184631.1"/>
    <property type="molecule type" value="Genomic_DNA"/>
</dbReference>
<accession>A0A7J6VIU0</accession>
<proteinExistence type="predicted"/>
<gene>
    <name evidence="1" type="ORF">FRX31_025781</name>
</gene>
<protein>
    <submittedName>
        <fullName evidence="1">Uncharacterized protein</fullName>
    </submittedName>
</protein>